<dbReference type="OrthoDB" id="3612087at2"/>
<keyword evidence="2" id="KW-1185">Reference proteome</keyword>
<sequence length="162" mass="17703">MEASEVQHSLPPQDYPTLAGLPTEPQALFDWLRAQVPSGKGDNARRDAVSYAVIKSMLRENVLPSSVKATLLRVLALIPGVTQSTDPVDFDGRPAIAVGMVQDRWRHEDILLDPTTHEFRGCRTVVVKDHTTPEGGRLQEGDVEVELIRVTGKIVDGPGQTS</sequence>
<evidence type="ECO:0000313" key="2">
    <source>
        <dbReference type="Proteomes" id="UP000294114"/>
    </source>
</evidence>
<name>A0A4V2GD43_9ACTN</name>
<reference evidence="1 2" key="1">
    <citation type="submission" date="2019-02" db="EMBL/GenBank/DDBJ databases">
        <title>Sequencing the genomes of 1000 actinobacteria strains.</title>
        <authorList>
            <person name="Klenk H.-P."/>
        </authorList>
    </citation>
    <scope>NUCLEOTIDE SEQUENCE [LARGE SCALE GENOMIC DNA]</scope>
    <source>
        <strain evidence="1 2">DSM 45612</strain>
    </source>
</reference>
<dbReference type="AlphaFoldDB" id="A0A4V2GD43"/>
<evidence type="ECO:0000313" key="1">
    <source>
        <dbReference type="EMBL" id="RZU74436.1"/>
    </source>
</evidence>
<proteinExistence type="predicted"/>
<dbReference type="RefSeq" id="WP_130333707.1">
    <property type="nucleotide sequence ID" value="NZ_SHLD01000001.1"/>
</dbReference>
<dbReference type="Proteomes" id="UP000294114">
    <property type="component" value="Unassembled WGS sequence"/>
</dbReference>
<comment type="caution">
    <text evidence="1">The sequence shown here is derived from an EMBL/GenBank/DDBJ whole genome shotgun (WGS) entry which is preliminary data.</text>
</comment>
<protein>
    <submittedName>
        <fullName evidence="1">Uncharacterized protein</fullName>
    </submittedName>
</protein>
<accession>A0A4V2GD43</accession>
<organism evidence="1 2">
    <name type="scientific">Micromonospora kangleipakensis</name>
    <dbReference type="NCBI Taxonomy" id="1077942"/>
    <lineage>
        <taxon>Bacteria</taxon>
        <taxon>Bacillati</taxon>
        <taxon>Actinomycetota</taxon>
        <taxon>Actinomycetes</taxon>
        <taxon>Micromonosporales</taxon>
        <taxon>Micromonosporaceae</taxon>
        <taxon>Micromonospora</taxon>
    </lineage>
</organism>
<dbReference type="EMBL" id="SHLD01000001">
    <property type="protein sequence ID" value="RZU74436.1"/>
    <property type="molecule type" value="Genomic_DNA"/>
</dbReference>
<gene>
    <name evidence="1" type="ORF">EV384_2899</name>
</gene>